<dbReference type="SUPFAM" id="SSF49313">
    <property type="entry name" value="Cadherin-like"/>
    <property type="match status" value="1"/>
</dbReference>
<dbReference type="EMBL" id="CP119313">
    <property type="protein sequence ID" value="WEK20473.1"/>
    <property type="molecule type" value="Genomic_DNA"/>
</dbReference>
<dbReference type="Pfam" id="PF18657">
    <property type="entry name" value="YDG"/>
    <property type="match status" value="2"/>
</dbReference>
<dbReference type="GO" id="GO:0005509">
    <property type="term" value="F:calcium ion binding"/>
    <property type="evidence" value="ECO:0007669"/>
    <property type="project" value="InterPro"/>
</dbReference>
<dbReference type="Gene3D" id="2.60.40.60">
    <property type="entry name" value="Cadherins"/>
    <property type="match status" value="1"/>
</dbReference>
<dbReference type="Gene3D" id="2.40.10.10">
    <property type="entry name" value="Trypsin-like serine proteases"/>
    <property type="match status" value="4"/>
</dbReference>
<dbReference type="InterPro" id="IPR026341">
    <property type="entry name" value="T9SS_type_B"/>
</dbReference>
<dbReference type="SUPFAM" id="SSF49373">
    <property type="entry name" value="Invasin/intimin cell-adhesion fragments"/>
    <property type="match status" value="1"/>
</dbReference>
<accession>A0AAJ5WAN5</accession>
<protein>
    <submittedName>
        <fullName evidence="3">YDG domain-containing protein</fullName>
    </submittedName>
</protein>
<reference evidence="3" key="1">
    <citation type="submission" date="2023-03" db="EMBL/GenBank/DDBJ databases">
        <title>Andean soil-derived lignocellulolytic bacterial consortium as a source of novel taxa and putative plastic-active enzymes.</title>
        <authorList>
            <person name="Diaz-Garcia L."/>
            <person name="Chuvochina M."/>
            <person name="Feuerriegel G."/>
            <person name="Bunk B."/>
            <person name="Sproer C."/>
            <person name="Streit W.R."/>
            <person name="Rodriguez L.M."/>
            <person name="Overmann J."/>
            <person name="Jimenez D.J."/>
        </authorList>
    </citation>
    <scope>NUCLEOTIDE SEQUENCE</scope>
    <source>
        <strain evidence="3">MAG 3858</strain>
    </source>
</reference>
<dbReference type="Gene3D" id="2.60.40.1080">
    <property type="match status" value="1"/>
</dbReference>
<dbReference type="Pfam" id="PF18676">
    <property type="entry name" value="MBG_2"/>
    <property type="match status" value="1"/>
</dbReference>
<evidence type="ECO:0000313" key="4">
    <source>
        <dbReference type="Proteomes" id="UP001214530"/>
    </source>
</evidence>
<dbReference type="NCBIfam" id="TIGR04131">
    <property type="entry name" value="Bac_Flav_CTERM"/>
    <property type="match status" value="1"/>
</dbReference>
<dbReference type="InterPro" id="IPR041248">
    <property type="entry name" value="YDG"/>
</dbReference>
<dbReference type="InterPro" id="IPR043504">
    <property type="entry name" value="Peptidase_S1_PA_chymotrypsin"/>
</dbReference>
<proteinExistence type="predicted"/>
<evidence type="ECO:0000259" key="2">
    <source>
        <dbReference type="PROSITE" id="PS50835"/>
    </source>
</evidence>
<sequence>MKKKLLYFNHLFKSGIIILVLLLFAFKQTKALTLAAGDIAFIGCETRILPANYTTSNVNGTVAATAPTVTSSAATTIGAVKATLGGDVTDDGGSAVTERGIVWSVTANPTTADNKITIGSGTGSFSTLASSLPPGTLINFRAYAINGIGTSYGTNLTFTTGASLSATTSITNVSCNGGNNGSAKATVSGGVSPYTYSWSPSGGTNPIALGLSAITYTCTITDDEGTTITKSLKPTQPLSALAAVTAKTNVSCNGAANGSATVVPSGGTAPYSYSWAPSGGTAATASGLSVGPYICTITDANNCFITRNFTITQPTALTATTYPTNVSCNGGSNGAAIVNVSGGTPPYSYSWAPSGGTGSTVTGLVAGTYTCTITDNYACRISKTVEVTQPDPITATTTSTNVRCNGTATGSASVTASGGTGPYSYAWTPSGGTAATASGLIARTYTCTITDANVCSITKEVIVTQPDPITATITSTNVLCNGTATGSASVTASGGTGPYTYVWAPSGGTAATANGLTPGDYTCTITDANNCSVAKTVTVTQPSALIASAAKTDVACNGSATGIILINPSGGTTPYTYLWSNGGTTAMITGLAAGTYSCTVTDAKNCTITKSYTITQPSSALTATTSSTGVFCNGGSNGTATITTSGGTAPYTYAWAPSGGTAATATGLAAGTYTCTITDANACFITKTVTVTQPVVLTATITSVNAGANGSDGSATVVAAGGNSPYSYTWSPAGGSAATATGLGKGTYTCTITDANGCSTTKSVTVLEQAVISGFSIADQNYGSTLTLTAPVSNSTAAISYSSSNTAVASISGNVITALKPGTATITATQLATGNYTGATATATLTVLPKNITVSLNSTPAISKTYDGNTSATLSAANYTLNGLLGTDVVNVSGTATYNNKNSGTGKTITAGNFILTGSEKDYYTLTTVNATVNGTILSKTLTATAATVSKTYDGNSTATVNFNTPTGLINTEDVSIGYTTATYADKNAGINKAISITGLSLTGADIANYTLNSFSTNGTILPKALTITADNKEKYTGTANPALTASYSGFVNGETSTILSTQPSLSTTATITSPMGDYPITASGAASANYAISYVAGNLKIKGGAPTSITLAGVTLYENSPAGTNAGTLSSTSDDPSATFTYTLVAGAGDTDNTSFAISGNKINTSAVLDYETKPVYSVRVKSTTQYGLSLEKTFTIDLTDVNEPPTLSAIANQTICFTTTGQTVALSGISPGPETTQTTTLSVSSNNAGLFESLIVTGTGSTGTVNYRLKAGMLAGTATVTVTVKDNGGTANGGIDTYSRTFIITVNALPVISINSDKGIQISKGERVLLAATGGTSYTWGANSSIISGLNAAMVEVRPRETTTYTVTVTNASGCSETKTLTLTVLEDYVKIKATNIMSPDGDGINDKWVIDNIDFYPNNEVKIFDKSGRFIYGKKGYDNSWDATLNGLPLAEGTYYYVIDFGTNKPSVKGFITIVRKEQTR</sequence>
<evidence type="ECO:0000259" key="1">
    <source>
        <dbReference type="PROSITE" id="PS50268"/>
    </source>
</evidence>
<dbReference type="InterPro" id="IPR007110">
    <property type="entry name" value="Ig-like_dom"/>
</dbReference>
<dbReference type="Proteomes" id="UP001214530">
    <property type="component" value="Chromosome"/>
</dbReference>
<dbReference type="InterPro" id="IPR008964">
    <property type="entry name" value="Invasin/intimin_cell_adhesion"/>
</dbReference>
<dbReference type="InterPro" id="IPR015919">
    <property type="entry name" value="Cadherin-like_sf"/>
</dbReference>
<feature type="domain" description="Cadherin" evidence="1">
    <location>
        <begin position="1109"/>
        <end position="1209"/>
    </location>
</feature>
<dbReference type="GO" id="GO:0007156">
    <property type="term" value="P:homophilic cell adhesion via plasma membrane adhesion molecules"/>
    <property type="evidence" value="ECO:0007669"/>
    <property type="project" value="InterPro"/>
</dbReference>
<dbReference type="PROSITE" id="PS50268">
    <property type="entry name" value="CADHERIN_2"/>
    <property type="match status" value="1"/>
</dbReference>
<dbReference type="GO" id="GO:0016020">
    <property type="term" value="C:membrane"/>
    <property type="evidence" value="ECO:0007669"/>
    <property type="project" value="InterPro"/>
</dbReference>
<feature type="domain" description="Ig-like" evidence="2">
    <location>
        <begin position="468"/>
        <end position="540"/>
    </location>
</feature>
<dbReference type="InterPro" id="IPR002126">
    <property type="entry name" value="Cadherin-like_dom"/>
</dbReference>
<dbReference type="PROSITE" id="PS50835">
    <property type="entry name" value="IG_LIKE"/>
    <property type="match status" value="3"/>
</dbReference>
<dbReference type="SMART" id="SM00112">
    <property type="entry name" value="CA"/>
    <property type="match status" value="1"/>
</dbReference>
<organism evidence="3 4">
    <name type="scientific">Candidatus Pedobacter colombiensis</name>
    <dbReference type="NCBI Taxonomy" id="3121371"/>
    <lineage>
        <taxon>Bacteria</taxon>
        <taxon>Pseudomonadati</taxon>
        <taxon>Bacteroidota</taxon>
        <taxon>Sphingobacteriia</taxon>
        <taxon>Sphingobacteriales</taxon>
        <taxon>Sphingobacteriaceae</taxon>
        <taxon>Pedobacter</taxon>
    </lineage>
</organism>
<dbReference type="Pfam" id="PF13585">
    <property type="entry name" value="CHU_C"/>
    <property type="match status" value="1"/>
</dbReference>
<dbReference type="InterPro" id="IPR025667">
    <property type="entry name" value="SprB_repeat"/>
</dbReference>
<evidence type="ECO:0000313" key="3">
    <source>
        <dbReference type="EMBL" id="WEK20473.1"/>
    </source>
</evidence>
<dbReference type="InterPro" id="IPR041286">
    <property type="entry name" value="MBG_2"/>
</dbReference>
<name>A0AAJ5WAN5_9SPHI</name>
<gene>
    <name evidence="3" type="ORF">P0Y49_04890</name>
</gene>
<dbReference type="Gene3D" id="2.60.40.740">
    <property type="match status" value="3"/>
</dbReference>
<feature type="domain" description="Ig-like" evidence="2">
    <location>
        <begin position="314"/>
        <end position="388"/>
    </location>
</feature>
<dbReference type="Gene3D" id="3.30.160.710">
    <property type="match status" value="1"/>
</dbReference>
<feature type="domain" description="Ig-like" evidence="2">
    <location>
        <begin position="694"/>
        <end position="765"/>
    </location>
</feature>
<dbReference type="Pfam" id="PF13573">
    <property type="entry name" value="SprB"/>
    <property type="match status" value="8"/>
</dbReference>